<dbReference type="InterPro" id="IPR045861">
    <property type="entry name" value="CorA_cytoplasmic_dom"/>
</dbReference>
<keyword evidence="4" id="KW-1003">Cell membrane</keyword>
<keyword evidence="3" id="KW-0813">Transport</keyword>
<dbReference type="AlphaFoldDB" id="A0A2M6K852"/>
<organism evidence="9 10">
    <name type="scientific">Candidatus Falkowbacteria bacterium CG11_big_fil_rev_8_21_14_0_20_39_10</name>
    <dbReference type="NCBI Taxonomy" id="1974570"/>
    <lineage>
        <taxon>Bacteria</taxon>
        <taxon>Candidatus Falkowiibacteriota</taxon>
    </lineage>
</organism>
<dbReference type="Proteomes" id="UP000230869">
    <property type="component" value="Unassembled WGS sequence"/>
</dbReference>
<evidence type="ECO:0000256" key="3">
    <source>
        <dbReference type="ARBA" id="ARBA00022448"/>
    </source>
</evidence>
<evidence type="ECO:0000256" key="5">
    <source>
        <dbReference type="ARBA" id="ARBA00022692"/>
    </source>
</evidence>
<keyword evidence="5 8" id="KW-0812">Transmembrane</keyword>
<keyword evidence="7 8" id="KW-0472">Membrane</keyword>
<dbReference type="Gene3D" id="1.20.58.340">
    <property type="entry name" value="Magnesium transport protein CorA, transmembrane region"/>
    <property type="match status" value="2"/>
</dbReference>
<dbReference type="Pfam" id="PF01544">
    <property type="entry name" value="CorA"/>
    <property type="match status" value="1"/>
</dbReference>
<evidence type="ECO:0000256" key="6">
    <source>
        <dbReference type="ARBA" id="ARBA00022989"/>
    </source>
</evidence>
<dbReference type="CDD" id="cd12822">
    <property type="entry name" value="TmCorA-like"/>
    <property type="match status" value="1"/>
</dbReference>
<comment type="subcellular location">
    <subcellularLocation>
        <location evidence="1">Cell membrane</location>
        <topology evidence="1">Multi-pass membrane protein</topology>
    </subcellularLocation>
</comment>
<dbReference type="GO" id="GO:0015087">
    <property type="term" value="F:cobalt ion transmembrane transporter activity"/>
    <property type="evidence" value="ECO:0007669"/>
    <property type="project" value="TreeGrafter"/>
</dbReference>
<dbReference type="GO" id="GO:0005886">
    <property type="term" value="C:plasma membrane"/>
    <property type="evidence" value="ECO:0007669"/>
    <property type="project" value="UniProtKB-SubCell"/>
</dbReference>
<keyword evidence="6 8" id="KW-1133">Transmembrane helix</keyword>
<protein>
    <recommendedName>
        <fullName evidence="11">Magnesium transport protein CorA</fullName>
    </recommendedName>
</protein>
<proteinExistence type="inferred from homology"/>
<dbReference type="SUPFAM" id="SSF143865">
    <property type="entry name" value="CorA soluble domain-like"/>
    <property type="match status" value="1"/>
</dbReference>
<dbReference type="GO" id="GO:0000287">
    <property type="term" value="F:magnesium ion binding"/>
    <property type="evidence" value="ECO:0007669"/>
    <property type="project" value="TreeGrafter"/>
</dbReference>
<dbReference type="PANTHER" id="PTHR46494:SF1">
    <property type="entry name" value="CORA FAMILY METAL ION TRANSPORTER (EUROFUNG)"/>
    <property type="match status" value="1"/>
</dbReference>
<feature type="transmembrane region" description="Helical" evidence="8">
    <location>
        <begin position="262"/>
        <end position="284"/>
    </location>
</feature>
<evidence type="ECO:0000256" key="1">
    <source>
        <dbReference type="ARBA" id="ARBA00004651"/>
    </source>
</evidence>
<evidence type="ECO:0000256" key="4">
    <source>
        <dbReference type="ARBA" id="ARBA00022475"/>
    </source>
</evidence>
<dbReference type="Gene3D" id="3.30.460.20">
    <property type="entry name" value="CorA soluble domain-like"/>
    <property type="match status" value="1"/>
</dbReference>
<dbReference type="InterPro" id="IPR045863">
    <property type="entry name" value="CorA_TM1_TM2"/>
</dbReference>
<evidence type="ECO:0008006" key="11">
    <source>
        <dbReference type="Google" id="ProtNLM"/>
    </source>
</evidence>
<dbReference type="GO" id="GO:0015095">
    <property type="term" value="F:magnesium ion transmembrane transporter activity"/>
    <property type="evidence" value="ECO:0007669"/>
    <property type="project" value="TreeGrafter"/>
</dbReference>
<dbReference type="InterPro" id="IPR002523">
    <property type="entry name" value="MgTranspt_CorA/ZnTranspt_ZntB"/>
</dbReference>
<dbReference type="GO" id="GO:0050897">
    <property type="term" value="F:cobalt ion binding"/>
    <property type="evidence" value="ECO:0007669"/>
    <property type="project" value="TreeGrafter"/>
</dbReference>
<sequence length="320" mass="37491">MYKKITQNIHEIVIDNPKTPREKLRWVNIIQPNKKELDWLRREYKFDLNQLKASSAKAQAQRPMVESGQNYLFMILHFPTFKKDNIVSGEIDFFIGHGFLVTLHNGNLKALNDFFNVSRKDRGTLLSYETESSAILLYELLEKLILDSYEILDQNSIAINQAEETIFSQQQKQAASQILSLRRNIINIRKIMQNHKNVLKKLMEMESSLVPKQRIKGYYYKLIEHSKRIWDILENQKEMIEAMHDTNQSFLNYRISDIMKTLTIFSVIVFPLTLLAAIFGMNTLNGMPFVNTDNGFWIIIAIMLTGCLGMLLFFEKKKWL</sequence>
<evidence type="ECO:0000256" key="7">
    <source>
        <dbReference type="ARBA" id="ARBA00023136"/>
    </source>
</evidence>
<accession>A0A2M6K852</accession>
<evidence type="ECO:0000256" key="8">
    <source>
        <dbReference type="SAM" id="Phobius"/>
    </source>
</evidence>
<dbReference type="EMBL" id="PCWW01000069">
    <property type="protein sequence ID" value="PIR12841.1"/>
    <property type="molecule type" value="Genomic_DNA"/>
</dbReference>
<name>A0A2M6K852_9BACT</name>
<reference evidence="9 10" key="1">
    <citation type="submission" date="2017-09" db="EMBL/GenBank/DDBJ databases">
        <title>Depth-based differentiation of microbial function through sediment-hosted aquifers and enrichment of novel symbionts in the deep terrestrial subsurface.</title>
        <authorList>
            <person name="Probst A.J."/>
            <person name="Ladd B."/>
            <person name="Jarett J.K."/>
            <person name="Geller-Mcgrath D.E."/>
            <person name="Sieber C.M."/>
            <person name="Emerson J.B."/>
            <person name="Anantharaman K."/>
            <person name="Thomas B.C."/>
            <person name="Malmstrom R."/>
            <person name="Stieglmeier M."/>
            <person name="Klingl A."/>
            <person name="Woyke T."/>
            <person name="Ryan C.M."/>
            <person name="Banfield J.F."/>
        </authorList>
    </citation>
    <scope>NUCLEOTIDE SEQUENCE [LARGE SCALE GENOMIC DNA]</scope>
    <source>
        <strain evidence="9">CG11_big_fil_rev_8_21_14_0_20_39_10</strain>
    </source>
</reference>
<comment type="similarity">
    <text evidence="2">Belongs to the CorA metal ion transporter (MIT) (TC 1.A.35) family.</text>
</comment>
<comment type="caution">
    <text evidence="9">The sequence shown here is derived from an EMBL/GenBank/DDBJ whole genome shotgun (WGS) entry which is preliminary data.</text>
</comment>
<evidence type="ECO:0000256" key="2">
    <source>
        <dbReference type="ARBA" id="ARBA00009765"/>
    </source>
</evidence>
<dbReference type="PANTHER" id="PTHR46494">
    <property type="entry name" value="CORA FAMILY METAL ION TRANSPORTER (EUROFUNG)"/>
    <property type="match status" value="1"/>
</dbReference>
<evidence type="ECO:0000313" key="10">
    <source>
        <dbReference type="Proteomes" id="UP000230869"/>
    </source>
</evidence>
<dbReference type="SUPFAM" id="SSF144083">
    <property type="entry name" value="Magnesium transport protein CorA, transmembrane region"/>
    <property type="match status" value="1"/>
</dbReference>
<evidence type="ECO:0000313" key="9">
    <source>
        <dbReference type="EMBL" id="PIR12841.1"/>
    </source>
</evidence>
<gene>
    <name evidence="9" type="ORF">COV49_03950</name>
</gene>
<feature type="transmembrane region" description="Helical" evidence="8">
    <location>
        <begin position="296"/>
        <end position="314"/>
    </location>
</feature>